<evidence type="ECO:0000313" key="2">
    <source>
        <dbReference type="Proteomes" id="UP000298653"/>
    </source>
</evidence>
<proteinExistence type="predicted"/>
<dbReference type="EMBL" id="CP040058">
    <property type="protein sequence ID" value="QCP36885.1"/>
    <property type="molecule type" value="Genomic_DNA"/>
</dbReference>
<gene>
    <name evidence="1" type="ORF">AR1Y2_3431</name>
</gene>
<protein>
    <submittedName>
        <fullName evidence="1">Uncharacterized protein</fullName>
    </submittedName>
</protein>
<evidence type="ECO:0000313" key="1">
    <source>
        <dbReference type="EMBL" id="QCP36885.1"/>
    </source>
</evidence>
<organism evidence="1 2">
    <name type="scientific">Anaerostipes rhamnosivorans</name>
    <dbReference type="NCBI Taxonomy" id="1229621"/>
    <lineage>
        <taxon>Bacteria</taxon>
        <taxon>Bacillati</taxon>
        <taxon>Bacillota</taxon>
        <taxon>Clostridia</taxon>
        <taxon>Lachnospirales</taxon>
        <taxon>Lachnospiraceae</taxon>
        <taxon>Anaerostipes</taxon>
    </lineage>
</organism>
<reference evidence="1 2" key="1">
    <citation type="submission" date="2019-05" db="EMBL/GenBank/DDBJ databases">
        <title>Complete genome sequencing of Anaerostipes rhamnosivorans.</title>
        <authorList>
            <person name="Bui T.P.N."/>
            <person name="de Vos W.M."/>
        </authorList>
    </citation>
    <scope>NUCLEOTIDE SEQUENCE [LARGE SCALE GENOMIC DNA]</scope>
    <source>
        <strain evidence="1 2">1y2</strain>
    </source>
</reference>
<accession>A0A4P8IJ18</accession>
<dbReference type="AlphaFoldDB" id="A0A4P8IJ18"/>
<dbReference type="KEGG" id="arf:AR1Y2_3431"/>
<keyword evidence="2" id="KW-1185">Reference proteome</keyword>
<sequence>MKEAVKIKQEVLLLVSEGDQNKRRRIIEVSFFKTVRQQIAKSRAFICSAFFDTYKQLHSQA</sequence>
<name>A0A4P8IJ18_9FIRM</name>
<dbReference type="Proteomes" id="UP000298653">
    <property type="component" value="Chromosome"/>
</dbReference>